<feature type="transmembrane region" description="Helical" evidence="2">
    <location>
        <begin position="67"/>
        <end position="84"/>
    </location>
</feature>
<dbReference type="Proteomes" id="UP001144323">
    <property type="component" value="Unassembled WGS sequence"/>
</dbReference>
<dbReference type="InterPro" id="IPR018392">
    <property type="entry name" value="LysM"/>
</dbReference>
<dbReference type="AlphaFoldDB" id="A0A9W6GUI8"/>
<evidence type="ECO:0000313" key="5">
    <source>
        <dbReference type="Proteomes" id="UP001144323"/>
    </source>
</evidence>
<dbReference type="SMART" id="SM00257">
    <property type="entry name" value="LysM"/>
    <property type="match status" value="1"/>
</dbReference>
<feature type="transmembrane region" description="Helical" evidence="2">
    <location>
        <begin position="164"/>
        <end position="182"/>
    </location>
</feature>
<reference evidence="4" key="1">
    <citation type="journal article" date="2023" name="Int. J. Syst. Evol. Microbiol.">
        <title>Methylocystis iwaonis sp. nov., a type II methane-oxidizing bacterium from surface soil of a rice paddy field in Japan, and emended description of the genus Methylocystis (ex Whittenbury et al. 1970) Bowman et al. 1993.</title>
        <authorList>
            <person name="Kaise H."/>
            <person name="Sawadogo J.B."/>
            <person name="Alam M.S."/>
            <person name="Ueno C."/>
            <person name="Dianou D."/>
            <person name="Shinjo R."/>
            <person name="Asakawa S."/>
        </authorList>
    </citation>
    <scope>NUCLEOTIDE SEQUENCE</scope>
    <source>
        <strain evidence="4">LMG27198</strain>
    </source>
</reference>
<dbReference type="PROSITE" id="PS51782">
    <property type="entry name" value="LYSM"/>
    <property type="match status" value="1"/>
</dbReference>
<organism evidence="4 5">
    <name type="scientific">Methylocystis echinoides</name>
    <dbReference type="NCBI Taxonomy" id="29468"/>
    <lineage>
        <taxon>Bacteria</taxon>
        <taxon>Pseudomonadati</taxon>
        <taxon>Pseudomonadota</taxon>
        <taxon>Alphaproteobacteria</taxon>
        <taxon>Hyphomicrobiales</taxon>
        <taxon>Methylocystaceae</taxon>
        <taxon>Methylocystis</taxon>
    </lineage>
</organism>
<evidence type="ECO:0000256" key="2">
    <source>
        <dbReference type="SAM" id="Phobius"/>
    </source>
</evidence>
<feature type="transmembrane region" description="Helical" evidence="2">
    <location>
        <begin position="39"/>
        <end position="61"/>
    </location>
</feature>
<evidence type="ECO:0000313" key="4">
    <source>
        <dbReference type="EMBL" id="GLI93151.1"/>
    </source>
</evidence>
<dbReference type="RefSeq" id="WP_281802796.1">
    <property type="nucleotide sequence ID" value="NZ_BSEC01000001.1"/>
</dbReference>
<comment type="caution">
    <text evidence="4">The sequence shown here is derived from an EMBL/GenBank/DDBJ whole genome shotgun (WGS) entry which is preliminary data.</text>
</comment>
<evidence type="ECO:0000259" key="3">
    <source>
        <dbReference type="PROSITE" id="PS51782"/>
    </source>
</evidence>
<proteinExistence type="predicted"/>
<feature type="transmembrane region" description="Helical" evidence="2">
    <location>
        <begin position="115"/>
        <end position="135"/>
    </location>
</feature>
<dbReference type="Gene3D" id="3.10.350.10">
    <property type="entry name" value="LysM domain"/>
    <property type="match status" value="1"/>
</dbReference>
<feature type="transmembrane region" description="Helical" evidence="2">
    <location>
        <begin position="6"/>
        <end position="27"/>
    </location>
</feature>
<keyword evidence="2" id="KW-1133">Transmembrane helix</keyword>
<keyword evidence="2" id="KW-0812">Transmembrane</keyword>
<protein>
    <recommendedName>
        <fullName evidence="3">LysM domain-containing protein</fullName>
    </recommendedName>
</protein>
<dbReference type="InterPro" id="IPR036779">
    <property type="entry name" value="LysM_dom_sf"/>
</dbReference>
<evidence type="ECO:0000256" key="1">
    <source>
        <dbReference type="SAM" id="MobiDB-lite"/>
    </source>
</evidence>
<dbReference type="EMBL" id="BSEC01000001">
    <property type="protein sequence ID" value="GLI93151.1"/>
    <property type="molecule type" value="Genomic_DNA"/>
</dbReference>
<sequence>MNPELLSANLSLVFMAAAGAALLANVIRLTRGERLLPMVDATAAAGLLYLFGTSAFSWGFLPREALFAAYAAIFSLLAATAILRRTGQRDAGAPLGAALIQQAALAYIFSPDGHWKQALSALLAIYFFIAAVNWLRGSEPEIPARDDPRPPLFPPKRIRGLREFAGAGLAAALVYVFAMGAGRPPVPPSPEPAAQEETAPEATAPEQAAEVDEAAKVEEAPAPAKTYKSAAGETLKSIARKLYGKGDKWRALAAANPGLKPGAKLKAGQVINLPNMDKSP</sequence>
<feature type="region of interest" description="Disordered" evidence="1">
    <location>
        <begin position="186"/>
        <end position="228"/>
    </location>
</feature>
<dbReference type="CDD" id="cd00118">
    <property type="entry name" value="LysM"/>
    <property type="match status" value="1"/>
</dbReference>
<accession>A0A9W6GUI8</accession>
<feature type="domain" description="LysM" evidence="3">
    <location>
        <begin position="225"/>
        <end position="273"/>
    </location>
</feature>
<name>A0A9W6GUI8_9HYPH</name>
<feature type="compositionally biased region" description="Low complexity" evidence="1">
    <location>
        <begin position="192"/>
        <end position="208"/>
    </location>
</feature>
<gene>
    <name evidence="4" type="ORF">LMG27198_21430</name>
</gene>
<keyword evidence="2" id="KW-0472">Membrane</keyword>
<dbReference type="Pfam" id="PF01476">
    <property type="entry name" value="LysM"/>
    <property type="match status" value="1"/>
</dbReference>
<keyword evidence="5" id="KW-1185">Reference proteome</keyword>